<accession>A0ABD2Q962</accession>
<dbReference type="EMBL" id="JBJKFK010000601">
    <property type="protein sequence ID" value="KAL3316103.1"/>
    <property type="molecule type" value="Genomic_DNA"/>
</dbReference>
<evidence type="ECO:0000313" key="2">
    <source>
        <dbReference type="Proteomes" id="UP001626550"/>
    </source>
</evidence>
<dbReference type="Proteomes" id="UP001626550">
    <property type="component" value="Unassembled WGS sequence"/>
</dbReference>
<comment type="caution">
    <text evidence="1">The sequence shown here is derived from an EMBL/GenBank/DDBJ whole genome shotgun (WGS) entry which is preliminary data.</text>
</comment>
<protein>
    <submittedName>
        <fullName evidence="1">Uncharacterized protein</fullName>
    </submittedName>
</protein>
<reference evidence="1 2" key="1">
    <citation type="submission" date="2024-11" db="EMBL/GenBank/DDBJ databases">
        <title>Adaptive evolution of stress response genes in parasites aligns with host niche diversity.</title>
        <authorList>
            <person name="Hahn C."/>
            <person name="Resl P."/>
        </authorList>
    </citation>
    <scope>NUCLEOTIDE SEQUENCE [LARGE SCALE GENOMIC DNA]</scope>
    <source>
        <strain evidence="1">EGGRZ-B1_66</strain>
        <tissue evidence="1">Body</tissue>
    </source>
</reference>
<dbReference type="AlphaFoldDB" id="A0ABD2Q962"/>
<evidence type="ECO:0000313" key="1">
    <source>
        <dbReference type="EMBL" id="KAL3316103.1"/>
    </source>
</evidence>
<name>A0ABD2Q962_9PLAT</name>
<gene>
    <name evidence="1" type="ORF">Ciccas_005256</name>
</gene>
<keyword evidence="2" id="KW-1185">Reference proteome</keyword>
<sequence>MNWIRHYRHRLSEKVHEAALSRPRTVDKGRLSKVNTEPTPIVALSWEDLRLGAQRMNFVFSDTDYEEIIWPSWECMSGRDSPPNGEEFVHLILGPILEYRRDYVVKAFSKMCNQKEGSIHMNYLERFYSLPSQFAQQFGKPPFQDSDLILSINLLNPS</sequence>
<organism evidence="1 2">
    <name type="scientific">Cichlidogyrus casuarinus</name>
    <dbReference type="NCBI Taxonomy" id="1844966"/>
    <lineage>
        <taxon>Eukaryota</taxon>
        <taxon>Metazoa</taxon>
        <taxon>Spiralia</taxon>
        <taxon>Lophotrochozoa</taxon>
        <taxon>Platyhelminthes</taxon>
        <taxon>Monogenea</taxon>
        <taxon>Monopisthocotylea</taxon>
        <taxon>Dactylogyridea</taxon>
        <taxon>Ancyrocephalidae</taxon>
        <taxon>Cichlidogyrus</taxon>
    </lineage>
</organism>
<proteinExistence type="predicted"/>